<accession>A0ABP1QR28</accession>
<keyword evidence="1" id="KW-1133">Transmembrane helix</keyword>
<proteinExistence type="predicted"/>
<feature type="transmembrane region" description="Helical" evidence="1">
    <location>
        <begin position="156"/>
        <end position="172"/>
    </location>
</feature>
<name>A0ABP1QR28_9HEXA</name>
<keyword evidence="3" id="KW-1185">Reference proteome</keyword>
<protein>
    <submittedName>
        <fullName evidence="2">Uncharacterized protein</fullName>
    </submittedName>
</protein>
<feature type="transmembrane region" description="Helical" evidence="1">
    <location>
        <begin position="132"/>
        <end position="150"/>
    </location>
</feature>
<feature type="transmembrane region" description="Helical" evidence="1">
    <location>
        <begin position="184"/>
        <end position="204"/>
    </location>
</feature>
<evidence type="ECO:0000313" key="2">
    <source>
        <dbReference type="EMBL" id="CAL8110303.1"/>
    </source>
</evidence>
<organism evidence="2 3">
    <name type="scientific">Orchesella dallaii</name>
    <dbReference type="NCBI Taxonomy" id="48710"/>
    <lineage>
        <taxon>Eukaryota</taxon>
        <taxon>Metazoa</taxon>
        <taxon>Ecdysozoa</taxon>
        <taxon>Arthropoda</taxon>
        <taxon>Hexapoda</taxon>
        <taxon>Collembola</taxon>
        <taxon>Entomobryomorpha</taxon>
        <taxon>Entomobryoidea</taxon>
        <taxon>Orchesellidae</taxon>
        <taxon>Orchesellinae</taxon>
        <taxon>Orchesella</taxon>
    </lineage>
</organism>
<evidence type="ECO:0000256" key="1">
    <source>
        <dbReference type="SAM" id="Phobius"/>
    </source>
</evidence>
<keyword evidence="1" id="KW-0472">Membrane</keyword>
<comment type="caution">
    <text evidence="2">The sequence shown here is derived from an EMBL/GenBank/DDBJ whole genome shotgun (WGS) entry which is preliminary data.</text>
</comment>
<dbReference type="EMBL" id="CAXLJM020000043">
    <property type="protein sequence ID" value="CAL8110303.1"/>
    <property type="molecule type" value="Genomic_DNA"/>
</dbReference>
<feature type="transmembrane region" description="Helical" evidence="1">
    <location>
        <begin position="5"/>
        <end position="22"/>
    </location>
</feature>
<feature type="transmembrane region" description="Helical" evidence="1">
    <location>
        <begin position="78"/>
        <end position="97"/>
    </location>
</feature>
<feature type="transmembrane region" description="Helical" evidence="1">
    <location>
        <begin position="103"/>
        <end position="120"/>
    </location>
</feature>
<gene>
    <name evidence="2" type="ORF">ODALV1_LOCUS14132</name>
</gene>
<evidence type="ECO:0000313" key="3">
    <source>
        <dbReference type="Proteomes" id="UP001642540"/>
    </source>
</evidence>
<feature type="transmembrane region" description="Helical" evidence="1">
    <location>
        <begin position="34"/>
        <end position="58"/>
    </location>
</feature>
<sequence>MADKILLGILQVFAILNCYFGMKYLSSFDYSWFLYVYDVLWFFLGFISSLLGLTGMVFSKVFGEQDSKTQWALQHHYLFAWLAIVVGYPCIVTHSWMAYHQTPIAHVHAALSAIPLVAWMKRKNVMIAKSTIMATAMAFLSHFYICYLAGDSWGVVAAASMGLNLVSLSVPIRYSFWDITAREAFVAGVGFSTFIFTMTVGRILKNEEQVEEVSPKVKMGSFLSSLWGFAFGGDVALENSHQCQDGKDCL</sequence>
<reference evidence="2 3" key="1">
    <citation type="submission" date="2024-08" db="EMBL/GenBank/DDBJ databases">
        <authorList>
            <person name="Cucini C."/>
            <person name="Frati F."/>
        </authorList>
    </citation>
    <scope>NUCLEOTIDE SEQUENCE [LARGE SCALE GENOMIC DNA]</scope>
</reference>
<dbReference type="Proteomes" id="UP001642540">
    <property type="component" value="Unassembled WGS sequence"/>
</dbReference>
<keyword evidence="1" id="KW-0812">Transmembrane</keyword>